<accession>A0A2T7P1Z5</accession>
<evidence type="ECO:0000313" key="3">
    <source>
        <dbReference type="Proteomes" id="UP000245119"/>
    </source>
</evidence>
<sequence length="186" mass="20834">MIMELQKSGRRNKRQEDNTNARHSLKPKRIKGQFTRPRGCSYQLSSPLNDTVEANVEDFRRIPGVQEVQCTGEELKGDVGIFSLTLYAADNKRSLSSVNLVTKTCSASSVFASCFIDDSDTRKTRIRALITDLVEEEVREFGCNLTTFVGSSKQTTFVNWWLPVSRPSEYQLSINSVSTQSAGINV</sequence>
<comment type="caution">
    <text evidence="2">The sequence shown here is derived from an EMBL/GenBank/DDBJ whole genome shotgun (WGS) entry which is preliminary data.</text>
</comment>
<name>A0A2T7P1Z5_POMCA</name>
<keyword evidence="3" id="KW-1185">Reference proteome</keyword>
<organism evidence="2 3">
    <name type="scientific">Pomacea canaliculata</name>
    <name type="common">Golden apple snail</name>
    <dbReference type="NCBI Taxonomy" id="400727"/>
    <lineage>
        <taxon>Eukaryota</taxon>
        <taxon>Metazoa</taxon>
        <taxon>Spiralia</taxon>
        <taxon>Lophotrochozoa</taxon>
        <taxon>Mollusca</taxon>
        <taxon>Gastropoda</taxon>
        <taxon>Caenogastropoda</taxon>
        <taxon>Architaenioglossa</taxon>
        <taxon>Ampullarioidea</taxon>
        <taxon>Ampullariidae</taxon>
        <taxon>Pomacea</taxon>
    </lineage>
</organism>
<proteinExistence type="predicted"/>
<dbReference type="EMBL" id="PZQS01000007">
    <property type="protein sequence ID" value="PVD27413.1"/>
    <property type="molecule type" value="Genomic_DNA"/>
</dbReference>
<dbReference type="Proteomes" id="UP000245119">
    <property type="component" value="Linkage Group LG7"/>
</dbReference>
<feature type="region of interest" description="Disordered" evidence="1">
    <location>
        <begin position="1"/>
        <end position="30"/>
    </location>
</feature>
<protein>
    <submittedName>
        <fullName evidence="2">Uncharacterized protein</fullName>
    </submittedName>
</protein>
<dbReference type="OrthoDB" id="6202701at2759"/>
<dbReference type="AlphaFoldDB" id="A0A2T7P1Z5"/>
<evidence type="ECO:0000313" key="2">
    <source>
        <dbReference type="EMBL" id="PVD27413.1"/>
    </source>
</evidence>
<evidence type="ECO:0000256" key="1">
    <source>
        <dbReference type="SAM" id="MobiDB-lite"/>
    </source>
</evidence>
<gene>
    <name evidence="2" type="ORF">C0Q70_12571</name>
</gene>
<reference evidence="2 3" key="1">
    <citation type="submission" date="2018-04" db="EMBL/GenBank/DDBJ databases">
        <title>The genome of golden apple snail Pomacea canaliculata provides insight into stress tolerance and invasive adaptation.</title>
        <authorList>
            <person name="Liu C."/>
            <person name="Liu B."/>
            <person name="Ren Y."/>
            <person name="Zhang Y."/>
            <person name="Wang H."/>
            <person name="Li S."/>
            <person name="Jiang F."/>
            <person name="Yin L."/>
            <person name="Zhang G."/>
            <person name="Qian W."/>
            <person name="Fan W."/>
        </authorList>
    </citation>
    <scope>NUCLEOTIDE SEQUENCE [LARGE SCALE GENOMIC DNA]</scope>
    <source>
        <strain evidence="2">SZHN2017</strain>
        <tissue evidence="2">Muscle</tissue>
    </source>
</reference>